<evidence type="ECO:0000313" key="1">
    <source>
        <dbReference type="EMBL" id="QJB00073.1"/>
    </source>
</evidence>
<sequence>MPEEKVCFNCGGPLRPTYGGKFKCRFCGQVQEPRKSGLIMPMKMRVFSHQAGVNTYAQMQEWMPGGRVQQIPPGQVGPEASEEEGISPDIHVFIRRLTESLTPAVGYSPEITQDILATRAEYRKGLYDVFEGDKEWLDWFDRTKTRTGLHRTELMQKIVNALEGLSDPDAVALKEGYEQALSGGLLG</sequence>
<dbReference type="EMBL" id="MT143680">
    <property type="protein sequence ID" value="QJB00073.1"/>
    <property type="molecule type" value="Genomic_DNA"/>
</dbReference>
<protein>
    <submittedName>
        <fullName evidence="1">Uncharacterized protein</fullName>
    </submittedName>
</protein>
<dbReference type="AlphaFoldDB" id="A0A6M3M2M4"/>
<accession>A0A6M3M2M4</accession>
<gene>
    <name evidence="1" type="ORF">MM171A00707_0006</name>
</gene>
<name>A0A6M3M2M4_9ZZZZ</name>
<proteinExistence type="predicted"/>
<organism evidence="1">
    <name type="scientific">viral metagenome</name>
    <dbReference type="NCBI Taxonomy" id="1070528"/>
    <lineage>
        <taxon>unclassified sequences</taxon>
        <taxon>metagenomes</taxon>
        <taxon>organismal metagenomes</taxon>
    </lineage>
</organism>
<reference evidence="1" key="1">
    <citation type="submission" date="2020-03" db="EMBL/GenBank/DDBJ databases">
        <title>The deep terrestrial virosphere.</title>
        <authorList>
            <person name="Holmfeldt K."/>
            <person name="Nilsson E."/>
            <person name="Simone D."/>
            <person name="Lopez-Fernandez M."/>
            <person name="Wu X."/>
            <person name="de Brujin I."/>
            <person name="Lundin D."/>
            <person name="Andersson A."/>
            <person name="Bertilsson S."/>
            <person name="Dopson M."/>
        </authorList>
    </citation>
    <scope>NUCLEOTIDE SEQUENCE</scope>
    <source>
        <strain evidence="1">MM171A00707</strain>
    </source>
</reference>